<sequence>MSIFNDPIHGQMELHPLLVKIIDTPQFQRLRHIKQLGSKYLVYPGATHTRFEHSLGVAYLAGCLLKTLHENQPELNITKQDFLCVQIAALCHDMGHGPFSHLFDGMFIPEVQPDDKHWEHEQASVDMFHCMRKKNGLDKEMERYGLNLDEDIKFIEELILKGQKDGKWSVKGRTEDKSFLYEIVANKVNGVDVDKWDYLVRDCYYLGIPCGFDSQRLLKSARVCNVNGRKHICFRDKVADNVYGMFHTRYTLHRQALQHKIGFIIDVKIKEALVLADGKLRISKAKDNMLEYTELTGQPKHE</sequence>
<dbReference type="CDD" id="cd00077">
    <property type="entry name" value="HDc"/>
    <property type="match status" value="1"/>
</dbReference>
<dbReference type="GO" id="GO:0006203">
    <property type="term" value="P:dGTP catabolic process"/>
    <property type="evidence" value="ECO:0007669"/>
    <property type="project" value="TreeGrafter"/>
</dbReference>
<comment type="similarity">
    <text evidence="1">Belongs to the SAMHD1 family.</text>
</comment>
<dbReference type="SUPFAM" id="SSF109604">
    <property type="entry name" value="HD-domain/PDEase-like"/>
    <property type="match status" value="1"/>
</dbReference>
<dbReference type="GO" id="GO:0051607">
    <property type="term" value="P:defense response to virus"/>
    <property type="evidence" value="ECO:0007669"/>
    <property type="project" value="TreeGrafter"/>
</dbReference>
<accession>A0A8C2DMW1</accession>
<evidence type="ECO:0000259" key="2">
    <source>
        <dbReference type="PROSITE" id="PS51831"/>
    </source>
</evidence>
<proteinExistence type="inferred from homology"/>
<dbReference type="AlphaFoldDB" id="A0A8C2DMW1"/>
<evidence type="ECO:0000313" key="4">
    <source>
        <dbReference type="Proteomes" id="UP000694701"/>
    </source>
</evidence>
<reference evidence="3" key="1">
    <citation type="submission" date="2025-08" db="UniProtKB">
        <authorList>
            <consortium name="Ensembl"/>
        </authorList>
    </citation>
    <scope>IDENTIFICATION</scope>
</reference>
<dbReference type="GO" id="GO:0005634">
    <property type="term" value="C:nucleus"/>
    <property type="evidence" value="ECO:0007669"/>
    <property type="project" value="TreeGrafter"/>
</dbReference>
<evidence type="ECO:0000313" key="3">
    <source>
        <dbReference type="Ensembl" id="ENSCCRP00020025618.1"/>
    </source>
</evidence>
<dbReference type="GO" id="GO:0008832">
    <property type="term" value="F:dGTPase activity"/>
    <property type="evidence" value="ECO:0007669"/>
    <property type="project" value="TreeGrafter"/>
</dbReference>
<dbReference type="Ensembl" id="ENSCCRT00020028070.1">
    <property type="protein sequence ID" value="ENSCCRP00020025618.1"/>
    <property type="gene ID" value="ENSCCRG00020011804.1"/>
</dbReference>
<name>A0A8C2DMW1_CYPCA</name>
<dbReference type="SMART" id="SM00471">
    <property type="entry name" value="HDc"/>
    <property type="match status" value="1"/>
</dbReference>
<feature type="domain" description="HD" evidence="2">
    <location>
        <begin position="50"/>
        <end position="199"/>
    </location>
</feature>
<dbReference type="Pfam" id="PF01966">
    <property type="entry name" value="HD"/>
    <property type="match status" value="1"/>
</dbReference>
<dbReference type="Gene3D" id="1.10.3210.10">
    <property type="entry name" value="Hypothetical protein af1432"/>
    <property type="match status" value="1"/>
</dbReference>
<organism evidence="3 4">
    <name type="scientific">Cyprinus carpio</name>
    <name type="common">Common carp</name>
    <dbReference type="NCBI Taxonomy" id="7962"/>
    <lineage>
        <taxon>Eukaryota</taxon>
        <taxon>Metazoa</taxon>
        <taxon>Chordata</taxon>
        <taxon>Craniata</taxon>
        <taxon>Vertebrata</taxon>
        <taxon>Euteleostomi</taxon>
        <taxon>Actinopterygii</taxon>
        <taxon>Neopterygii</taxon>
        <taxon>Teleostei</taxon>
        <taxon>Ostariophysi</taxon>
        <taxon>Cypriniformes</taxon>
        <taxon>Cyprinidae</taxon>
        <taxon>Cyprininae</taxon>
        <taxon>Cyprinus</taxon>
    </lineage>
</organism>
<dbReference type="PANTHER" id="PTHR11373:SF4">
    <property type="entry name" value="DEOXYNUCLEOSIDE TRIPHOSPHATE TRIPHOSPHOHYDROLASE SAMHD1"/>
    <property type="match status" value="1"/>
</dbReference>
<dbReference type="PROSITE" id="PS51831">
    <property type="entry name" value="HD"/>
    <property type="match status" value="1"/>
</dbReference>
<dbReference type="PANTHER" id="PTHR11373">
    <property type="entry name" value="DEOXYNUCLEOSIDE TRIPHOSPHATE TRIPHOSPHOHYDROLASE"/>
    <property type="match status" value="1"/>
</dbReference>
<dbReference type="Proteomes" id="UP000694701">
    <property type="component" value="Unplaced"/>
</dbReference>
<evidence type="ECO:0000256" key="1">
    <source>
        <dbReference type="ARBA" id="ARBA00005776"/>
    </source>
</evidence>
<dbReference type="InterPro" id="IPR006674">
    <property type="entry name" value="HD_domain"/>
</dbReference>
<dbReference type="InterPro" id="IPR003607">
    <property type="entry name" value="HD/PDEase_dom"/>
</dbReference>
<protein>
    <recommendedName>
        <fullName evidence="2">HD domain-containing protein</fullName>
    </recommendedName>
</protein>
<dbReference type="InterPro" id="IPR050135">
    <property type="entry name" value="dGTPase-like"/>
</dbReference>
<dbReference type="GO" id="GO:0045088">
    <property type="term" value="P:regulation of innate immune response"/>
    <property type="evidence" value="ECO:0007669"/>
    <property type="project" value="TreeGrafter"/>
</dbReference>